<dbReference type="Pfam" id="PF26640">
    <property type="entry name" value="DUF8212"/>
    <property type="match status" value="1"/>
</dbReference>
<evidence type="ECO:0000259" key="1">
    <source>
        <dbReference type="Pfam" id="PF06985"/>
    </source>
</evidence>
<dbReference type="EMBL" id="JAUKUD010000007">
    <property type="protein sequence ID" value="KAK0738681.1"/>
    <property type="molecule type" value="Genomic_DNA"/>
</dbReference>
<organism evidence="3 4">
    <name type="scientific">Schizothecium vesticola</name>
    <dbReference type="NCBI Taxonomy" id="314040"/>
    <lineage>
        <taxon>Eukaryota</taxon>
        <taxon>Fungi</taxon>
        <taxon>Dikarya</taxon>
        <taxon>Ascomycota</taxon>
        <taxon>Pezizomycotina</taxon>
        <taxon>Sordariomycetes</taxon>
        <taxon>Sordariomycetidae</taxon>
        <taxon>Sordariales</taxon>
        <taxon>Schizotheciaceae</taxon>
        <taxon>Schizothecium</taxon>
    </lineage>
</organism>
<dbReference type="AlphaFoldDB" id="A0AA40EHR7"/>
<dbReference type="PANTHER" id="PTHR10622">
    <property type="entry name" value="HET DOMAIN-CONTAINING PROTEIN"/>
    <property type="match status" value="1"/>
</dbReference>
<feature type="domain" description="DUF8212" evidence="2">
    <location>
        <begin position="276"/>
        <end position="299"/>
    </location>
</feature>
<dbReference type="Pfam" id="PF06985">
    <property type="entry name" value="HET"/>
    <property type="match status" value="1"/>
</dbReference>
<dbReference type="InterPro" id="IPR058525">
    <property type="entry name" value="DUF8212"/>
</dbReference>
<comment type="caution">
    <text evidence="3">The sequence shown here is derived from an EMBL/GenBank/DDBJ whole genome shotgun (WGS) entry which is preliminary data.</text>
</comment>
<proteinExistence type="predicted"/>
<evidence type="ECO:0000313" key="4">
    <source>
        <dbReference type="Proteomes" id="UP001172155"/>
    </source>
</evidence>
<protein>
    <recommendedName>
        <fullName evidence="5">Heterokaryon incompatibility domain-containing protein</fullName>
    </recommendedName>
</protein>
<dbReference type="PANTHER" id="PTHR10622:SF10">
    <property type="entry name" value="HET DOMAIN-CONTAINING PROTEIN"/>
    <property type="match status" value="1"/>
</dbReference>
<sequence>MRLINTETLELEEFFGDRIPRYAILSHAWDALEISFQDYSWILNYEHELKDGIIDELPPKQRARVQGKCEALKKRTGYAKIQSFVSLARGFHTGAVDPESPYAREVRIGIPPVDYVWVDTCCINKESSAELSEAINSMHQWYHRAAFCVAYLADVSSGPLYGLTTQEMKSQSDLPHSRWFTRGWTLQELLVPRHVFFHNKDWASIALKDDMAELLEEITGIRRNVFTGPFRANVPSVATKMSWAARRETTRVEDEAYCLLGLFGVNMPLLYGEGERAFQRLQHEILRTSDDQSIFLWGYGLPLKDLEFQRIFAPSPREFRECAKMFPACQALPYLPMQKPCFMTNVGLHISLNLFRHAGGMYAVLPVQDADGWLLGIPLLGPGRVGHLRDVKDGAAVAKESHDQPLALFKADRLHAGNLIMRTLVIVQNWQLPQHVRPYATFQPDEFCLDLHCAKDIEVTEHYCPALRVSLRYSNAALCLRGLLELRTLTLPSFLARSVTGALYFRVRLSREMRQPSEEFVVKLNMDHTTGDLRKEGIWEWDSFRGPSMAPSMAALFLAGGEGAAGRTETTSRGITVSARSRWRALGRREDKFLCSVTLSHAKKNEVG</sequence>
<accession>A0AA40EHR7</accession>
<keyword evidence="4" id="KW-1185">Reference proteome</keyword>
<gene>
    <name evidence="3" type="ORF">B0T18DRAFT_422585</name>
</gene>
<evidence type="ECO:0000313" key="3">
    <source>
        <dbReference type="EMBL" id="KAK0738681.1"/>
    </source>
</evidence>
<evidence type="ECO:0000259" key="2">
    <source>
        <dbReference type="Pfam" id="PF26640"/>
    </source>
</evidence>
<reference evidence="3" key="1">
    <citation type="submission" date="2023-06" db="EMBL/GenBank/DDBJ databases">
        <title>Genome-scale phylogeny and comparative genomics of the fungal order Sordariales.</title>
        <authorList>
            <consortium name="Lawrence Berkeley National Laboratory"/>
            <person name="Hensen N."/>
            <person name="Bonometti L."/>
            <person name="Westerberg I."/>
            <person name="Brannstrom I.O."/>
            <person name="Guillou S."/>
            <person name="Cros-Aarteil S."/>
            <person name="Calhoun S."/>
            <person name="Haridas S."/>
            <person name="Kuo A."/>
            <person name="Mondo S."/>
            <person name="Pangilinan J."/>
            <person name="Riley R."/>
            <person name="LaButti K."/>
            <person name="Andreopoulos B."/>
            <person name="Lipzen A."/>
            <person name="Chen C."/>
            <person name="Yanf M."/>
            <person name="Daum C."/>
            <person name="Ng V."/>
            <person name="Clum A."/>
            <person name="Steindorff A."/>
            <person name="Ohm R."/>
            <person name="Martin F."/>
            <person name="Silar P."/>
            <person name="Natvig D."/>
            <person name="Lalanne C."/>
            <person name="Gautier V."/>
            <person name="Ament-velasquez S.L."/>
            <person name="Kruys A."/>
            <person name="Hutchinson M.I."/>
            <person name="Powell A.J."/>
            <person name="Barry K."/>
            <person name="Miller A.N."/>
            <person name="Grigoriev I.V."/>
            <person name="Debuchy R."/>
            <person name="Gladieux P."/>
            <person name="Thoren M.H."/>
            <person name="Johannesson H."/>
        </authorList>
    </citation>
    <scope>NUCLEOTIDE SEQUENCE</scope>
    <source>
        <strain evidence="3">SMH3187-1</strain>
    </source>
</reference>
<name>A0AA40EHR7_9PEZI</name>
<dbReference type="Proteomes" id="UP001172155">
    <property type="component" value="Unassembled WGS sequence"/>
</dbReference>
<evidence type="ECO:0008006" key="5">
    <source>
        <dbReference type="Google" id="ProtNLM"/>
    </source>
</evidence>
<feature type="domain" description="Heterokaryon incompatibility" evidence="1">
    <location>
        <begin position="113"/>
        <end position="157"/>
    </location>
</feature>
<dbReference type="InterPro" id="IPR010730">
    <property type="entry name" value="HET"/>
</dbReference>